<dbReference type="AlphaFoldDB" id="A0A0J0XYT7"/>
<protein>
    <submittedName>
        <fullName evidence="1">Uncharacterized protein</fullName>
    </submittedName>
</protein>
<dbReference type="GeneID" id="28985679"/>
<accession>A0A0J0XYT7</accession>
<dbReference type="InterPro" id="IPR035992">
    <property type="entry name" value="Ricin_B-like_lectins"/>
</dbReference>
<gene>
    <name evidence="1" type="ORF">CC85DRAFT_298904</name>
</gene>
<dbReference type="Proteomes" id="UP000053611">
    <property type="component" value="Unassembled WGS sequence"/>
</dbReference>
<dbReference type="SUPFAM" id="SSF50370">
    <property type="entry name" value="Ricin B-like lectins"/>
    <property type="match status" value="1"/>
</dbReference>
<dbReference type="EMBL" id="KQ087178">
    <property type="protein sequence ID" value="KLT46213.1"/>
    <property type="molecule type" value="Genomic_DNA"/>
</dbReference>
<evidence type="ECO:0000313" key="2">
    <source>
        <dbReference type="Proteomes" id="UP000053611"/>
    </source>
</evidence>
<proteinExistence type="predicted"/>
<organism evidence="1 2">
    <name type="scientific">Cutaneotrichosporon oleaginosum</name>
    <dbReference type="NCBI Taxonomy" id="879819"/>
    <lineage>
        <taxon>Eukaryota</taxon>
        <taxon>Fungi</taxon>
        <taxon>Dikarya</taxon>
        <taxon>Basidiomycota</taxon>
        <taxon>Agaricomycotina</taxon>
        <taxon>Tremellomycetes</taxon>
        <taxon>Trichosporonales</taxon>
        <taxon>Trichosporonaceae</taxon>
        <taxon>Cutaneotrichosporon</taxon>
    </lineage>
</organism>
<name>A0A0J0XYT7_9TREE</name>
<sequence>MLLPNPLSVLGLLGLNPAISNPPEWYDTTTALITQGPHWLLSAPDTTPGGKVVLEHTRPRAGILPRHRWVVARHGDTLLRAYGTDLCLSVDTYGNGWAPVDGDSVVLVRCPEREERATLWAWERAADGHAFALTADGEGEDRKFWLARPDGEGPVSVSERWGETVMWGVERLDWID</sequence>
<reference evidence="1 2" key="1">
    <citation type="submission" date="2015-03" db="EMBL/GenBank/DDBJ databases">
        <title>Genomics and transcriptomics of the oil-accumulating basidiomycete yeast T. oleaginosus allow insights into substrate utilization and the diverse evolutionary trajectories of mating systems in fungi.</title>
        <authorList>
            <consortium name="DOE Joint Genome Institute"/>
            <person name="Kourist R."/>
            <person name="Kracht O."/>
            <person name="Bracharz F."/>
            <person name="Lipzen A."/>
            <person name="Nolan M."/>
            <person name="Ohm R."/>
            <person name="Grigoriev I."/>
            <person name="Sun S."/>
            <person name="Heitman J."/>
            <person name="Bruck T."/>
            <person name="Nowrousian M."/>
        </authorList>
    </citation>
    <scope>NUCLEOTIDE SEQUENCE [LARGE SCALE GENOMIC DNA]</scope>
    <source>
        <strain evidence="1 2">IBC0246</strain>
    </source>
</reference>
<dbReference type="RefSeq" id="XP_018282704.1">
    <property type="nucleotide sequence ID" value="XM_018425076.1"/>
</dbReference>
<keyword evidence="2" id="KW-1185">Reference proteome</keyword>
<evidence type="ECO:0000313" key="1">
    <source>
        <dbReference type="EMBL" id="KLT46213.1"/>
    </source>
</evidence>